<gene>
    <name evidence="1" type="ORF">OFDIEDLO_00032</name>
</gene>
<reference evidence="1 2" key="1">
    <citation type="submission" date="2022-09" db="EMBL/GenBank/DDBJ databases">
        <title>Evolutionary Diversification of Methanotrophic Ca. Methanophagales (ANME-1) and Their Expansive Virome.</title>
        <authorList>
            <person name="Laso-Perez R."/>
            <person name="Wu F."/>
            <person name="Cremiere A."/>
            <person name="Speth D."/>
            <person name="Magyar J.S."/>
            <person name="Krupovic M."/>
            <person name="Orphan V.J."/>
        </authorList>
    </citation>
    <scope>NUCLEOTIDE SEQUENCE [LARGE SCALE GENOMIC DNA]</scope>
    <source>
        <strain evidence="1">PBV299</strain>
    </source>
</reference>
<dbReference type="EMBL" id="OP413838">
    <property type="protein sequence ID" value="UYL64828.1"/>
    <property type="molecule type" value="Genomic_DNA"/>
</dbReference>
<name>A0ABY6GLF3_9CAUD</name>
<organism evidence="1 2">
    <name type="scientific">Methanophagales virus PBV299</name>
    <dbReference type="NCBI Taxonomy" id="2987730"/>
    <lineage>
        <taxon>Viruses</taxon>
        <taxon>Duplodnaviria</taxon>
        <taxon>Heunggongvirae</taxon>
        <taxon>Uroviricota</taxon>
        <taxon>Caudoviricetes</taxon>
        <taxon>Nakonvirales</taxon>
        <taxon>Ahpuchviridae</taxon>
        <taxon>Kisinvirus</taxon>
        <taxon>Kisinvirus pescaderoense</taxon>
    </lineage>
</organism>
<evidence type="ECO:0000313" key="2">
    <source>
        <dbReference type="Proteomes" id="UP001156193"/>
    </source>
</evidence>
<proteinExistence type="predicted"/>
<protein>
    <submittedName>
        <fullName evidence="1">Uncharacterized protein</fullName>
    </submittedName>
</protein>
<sequence length="413" mass="47293">MTAIRSALGPHWDLYYDYVCFHLLLSLGESITLLLNTGVVFGGPAVFTADLSFLLDCYASLTAFHKLISIYSRDDRETLRRYLIIRQSFITTLEGEAALKTISQLSSQISKSYQQRIPLDVVVSFRYLEDYLLTVPIEMFLKSQALSTFPATLVISRDFNSFITKGFSSLFILIPSCILPAIQALTAASDIYFSSLGSWSLHHSSIVDGVLRPSSQLVSESFLESSILIEPFAKLPGLISLSILYSILMLTSYHSEYKTSYEIDFGVNPSLLLTLINIFSESIKWKLRLETIQRYVQEISLSLQESAPLLPISIYTALTLFPSAEFILPTPPARYPTFYDFVGSAWIFRRSFWHTYQKGWIDKDNVDETTYKRVGLRYPEGYERLDRREKRKEIKVKTRRKKEISLEELNELL</sequence>
<keyword evidence="2" id="KW-1185">Reference proteome</keyword>
<dbReference type="Proteomes" id="UP001156193">
    <property type="component" value="Segment"/>
</dbReference>
<evidence type="ECO:0000313" key="1">
    <source>
        <dbReference type="EMBL" id="UYL64828.1"/>
    </source>
</evidence>
<accession>A0ABY6GLF3</accession>